<sequence length="117" mass="11959">MAAVINPATGSTHDAPVNAKMIDLARAERDRSTLILVAAAPGGIRFSLRAVPAFFWAAVSTGMMIGKSTRMMVLSGEGAGVLSSDCHGRARVPVPSPSVSPVRVTSFLPPSSTGAPA</sequence>
<keyword evidence="3" id="KW-1185">Reference proteome</keyword>
<dbReference type="AlphaFoldDB" id="A0A0A6VM40"/>
<evidence type="ECO:0000313" key="2">
    <source>
        <dbReference type="EMBL" id="KHD96180.1"/>
    </source>
</evidence>
<gene>
    <name evidence="2" type="ORF">GY22_17115</name>
</gene>
<reference evidence="2 3" key="1">
    <citation type="journal article" date="2003" name="Int. J. Syst. Evol. Microbiol.">
        <title>Kocuria polaris sp. nov., an orange-pigmented psychrophilic bacterium isolated from an Antarctic cyanobacterial mat sample.</title>
        <authorList>
            <person name="Reddy G.S."/>
            <person name="Prakash J.S."/>
            <person name="Prabahar V."/>
            <person name="Matsumoto G.I."/>
            <person name="Stackebrandt E."/>
            <person name="Shivaji S."/>
        </authorList>
    </citation>
    <scope>NUCLEOTIDE SEQUENCE [LARGE SCALE GENOMIC DNA]</scope>
    <source>
        <strain evidence="2 3">CMS 76or</strain>
    </source>
</reference>
<comment type="caution">
    <text evidence="2">The sequence shown here is derived from an EMBL/GenBank/DDBJ whole genome shotgun (WGS) entry which is preliminary data.</text>
</comment>
<organism evidence="2 3">
    <name type="scientific">Kocuria rosea subsp. polaris</name>
    <dbReference type="NCBI Taxonomy" id="136273"/>
    <lineage>
        <taxon>Bacteria</taxon>
        <taxon>Bacillati</taxon>
        <taxon>Actinomycetota</taxon>
        <taxon>Actinomycetes</taxon>
        <taxon>Micrococcales</taxon>
        <taxon>Micrococcaceae</taxon>
        <taxon>Kocuria</taxon>
    </lineage>
</organism>
<feature type="region of interest" description="Disordered" evidence="1">
    <location>
        <begin position="92"/>
        <end position="117"/>
    </location>
</feature>
<feature type="compositionally biased region" description="Low complexity" evidence="1">
    <location>
        <begin position="92"/>
        <end position="104"/>
    </location>
</feature>
<protein>
    <submittedName>
        <fullName evidence="2">Uncharacterized protein</fullName>
    </submittedName>
</protein>
<evidence type="ECO:0000313" key="3">
    <source>
        <dbReference type="Proteomes" id="UP000030466"/>
    </source>
</evidence>
<dbReference type="Proteomes" id="UP000030466">
    <property type="component" value="Unassembled WGS sequence"/>
</dbReference>
<name>A0A0A6VM40_KOCRO</name>
<dbReference type="EMBL" id="JSUH01000043">
    <property type="protein sequence ID" value="KHD96180.1"/>
    <property type="molecule type" value="Genomic_DNA"/>
</dbReference>
<accession>A0A0A6VM40</accession>
<proteinExistence type="predicted"/>
<evidence type="ECO:0000256" key="1">
    <source>
        <dbReference type="SAM" id="MobiDB-lite"/>
    </source>
</evidence>
<feature type="compositionally biased region" description="Polar residues" evidence="1">
    <location>
        <begin position="108"/>
        <end position="117"/>
    </location>
</feature>